<protein>
    <submittedName>
        <fullName evidence="1">Uncharacterized protein</fullName>
    </submittedName>
</protein>
<keyword evidence="2" id="KW-1185">Reference proteome</keyword>
<evidence type="ECO:0000313" key="2">
    <source>
        <dbReference type="Proteomes" id="UP001319874"/>
    </source>
</evidence>
<name>A0ABM7TQU6_9BURK</name>
<gene>
    <name evidence="1" type="ORF">PTKU64_09500</name>
</gene>
<accession>A0ABM7TQU6</accession>
<dbReference type="EMBL" id="AP024955">
    <property type="protein sequence ID" value="BCZ77275.1"/>
    <property type="molecule type" value="Genomic_DNA"/>
</dbReference>
<organism evidence="1 2">
    <name type="scientific">Paraburkholderia terrae</name>
    <dbReference type="NCBI Taxonomy" id="311230"/>
    <lineage>
        <taxon>Bacteria</taxon>
        <taxon>Pseudomonadati</taxon>
        <taxon>Pseudomonadota</taxon>
        <taxon>Betaproteobacteria</taxon>
        <taxon>Burkholderiales</taxon>
        <taxon>Burkholderiaceae</taxon>
        <taxon>Paraburkholderia</taxon>
    </lineage>
</organism>
<reference evidence="1 2" key="1">
    <citation type="journal article" date="2022" name="Front. Microbiol.">
        <title>Identification and characterization of a novel class of self-sufficient cytochrome P450 hydroxylase involved in cyclohexanecarboxylate degradation in Paraburkholderia terrae strain KU-64.</title>
        <authorList>
            <person name="Yamamoto T."/>
            <person name="Hasegawa Y."/>
            <person name="Iwaki H."/>
        </authorList>
    </citation>
    <scope>NUCLEOTIDE SEQUENCE [LARGE SCALE GENOMIC DNA]</scope>
    <source>
        <strain evidence="1 2">KU-64</strain>
    </source>
</reference>
<sequence>MERVRYRSEVMRVEYKGQTHSLPPGRRWNIWRGMVKRGYEKRVRRTARALATNMGHVIAV</sequence>
<evidence type="ECO:0000313" key="1">
    <source>
        <dbReference type="EMBL" id="BCZ77275.1"/>
    </source>
</evidence>
<dbReference type="Proteomes" id="UP001319874">
    <property type="component" value="Chromosome 1"/>
</dbReference>
<proteinExistence type="predicted"/>